<proteinExistence type="predicted"/>
<accession>A0AAU7B3C4</accession>
<feature type="chain" id="PRO_5043884969" evidence="1">
    <location>
        <begin position="23"/>
        <end position="540"/>
    </location>
</feature>
<organism evidence="2">
    <name type="scientific">Paraconexibacter sp. AEG42_29</name>
    <dbReference type="NCBI Taxonomy" id="2997339"/>
    <lineage>
        <taxon>Bacteria</taxon>
        <taxon>Bacillati</taxon>
        <taxon>Actinomycetota</taxon>
        <taxon>Thermoleophilia</taxon>
        <taxon>Solirubrobacterales</taxon>
        <taxon>Paraconexibacteraceae</taxon>
        <taxon>Paraconexibacter</taxon>
    </lineage>
</organism>
<dbReference type="AlphaFoldDB" id="A0AAU7B3C4"/>
<dbReference type="Gene3D" id="2.80.10.50">
    <property type="match status" value="1"/>
</dbReference>
<dbReference type="RefSeq" id="WP_354699605.1">
    <property type="nucleotide sequence ID" value="NZ_CP114014.1"/>
</dbReference>
<feature type="signal peptide" evidence="1">
    <location>
        <begin position="1"/>
        <end position="22"/>
    </location>
</feature>
<name>A0AAU7B3C4_9ACTN</name>
<evidence type="ECO:0000313" key="2">
    <source>
        <dbReference type="EMBL" id="XAY08425.1"/>
    </source>
</evidence>
<sequence length="540" mass="55271">MRARVAVLAVVLPAVLASPALAGSATFPRTRVLLPLPEGRDAGRLFGLAGAAQRGDGAVVVAGARDLLVFGTDGRAAALPPLAYTQSITRLSDGSVAVAGPPDIDHSRDGAAYDLDVARLAGGTADPGFGDGGRARLAGLSRDWGPTGSTVEHNTHLAPAADGGVWVASAGAPSAPGQVVRLTPAGVPDPAFNGGAGVPLTRFAYKVTTEERGVVDWYAAPAGIVPLPDGGAIVISQFEQGLGDARGKLFVERFDAGGQSVAGFGTGGLVVLDGAGPRTAVLQGSRLLLVDAATATGDEALTTRVTALATATGALDPGFGRTGVTTIPAQAPGPVTVDPRGRLLVDDGRKLTRLDADGAPDPSWGAGGQTCTPYEPGSHKVSARVPVKVGHGPDRETPAALLAPDDSGVIRVQSVRYGDRALQRIAPNAVVVGGVSGAGRAYCLDLRAVSVLDNGIDEVIYDRFVTGSFRARTTVAVERLRATTRRVRGRRITTYKRLSRSTFTSGPGPFVRKVGRIGDGRIVTRITLTSGGKVLLRTLV</sequence>
<gene>
    <name evidence="2" type="ORF">DSM112329_05326</name>
</gene>
<dbReference type="EMBL" id="CP114014">
    <property type="protein sequence ID" value="XAY08425.1"/>
    <property type="molecule type" value="Genomic_DNA"/>
</dbReference>
<keyword evidence="1" id="KW-0732">Signal</keyword>
<reference evidence="2" key="1">
    <citation type="submission" date="2022-12" db="EMBL/GenBank/DDBJ databases">
        <title>Paraconexibacter alkalitolerans sp. nov. and Baekduia alba sp. nov., isolated from soil and emended description of the genera Paraconexibacter (Chun et al., 2020) and Baekduia (An et al., 2020).</title>
        <authorList>
            <person name="Vieira S."/>
            <person name="Huber K.J."/>
            <person name="Geppert A."/>
            <person name="Wolf J."/>
            <person name="Neumann-Schaal M."/>
            <person name="Muesken M."/>
            <person name="Overmann J."/>
        </authorList>
    </citation>
    <scope>NUCLEOTIDE SEQUENCE</scope>
    <source>
        <strain evidence="2">AEG42_29</strain>
    </source>
</reference>
<dbReference type="KEGG" id="parq:DSM112329_05326"/>
<evidence type="ECO:0000256" key="1">
    <source>
        <dbReference type="SAM" id="SignalP"/>
    </source>
</evidence>
<protein>
    <submittedName>
        <fullName evidence="2">Uncharacterized protein</fullName>
    </submittedName>
</protein>